<feature type="domain" description="Reverse transcriptase" evidence="1">
    <location>
        <begin position="538"/>
        <end position="798"/>
    </location>
</feature>
<dbReference type="EMBL" id="HBUF01001758">
    <property type="protein sequence ID" value="CAG6606029.1"/>
    <property type="molecule type" value="Transcribed_RNA"/>
</dbReference>
<dbReference type="InterPro" id="IPR036691">
    <property type="entry name" value="Endo/exonu/phosph_ase_sf"/>
</dbReference>
<dbReference type="InterPro" id="IPR000477">
    <property type="entry name" value="RT_dom"/>
</dbReference>
<accession>A0A8D8L8K4</accession>
<dbReference type="Pfam" id="PF03372">
    <property type="entry name" value="Exo_endo_phos"/>
    <property type="match status" value="1"/>
</dbReference>
<dbReference type="SUPFAM" id="SSF56672">
    <property type="entry name" value="DNA/RNA polymerases"/>
    <property type="match status" value="1"/>
</dbReference>
<dbReference type="CDD" id="cd01650">
    <property type="entry name" value="RT_nLTR_like"/>
    <property type="match status" value="1"/>
</dbReference>
<dbReference type="PANTHER" id="PTHR47027">
    <property type="entry name" value="REVERSE TRANSCRIPTASE DOMAIN-CONTAINING PROTEIN"/>
    <property type="match status" value="1"/>
</dbReference>
<dbReference type="InterPro" id="IPR043502">
    <property type="entry name" value="DNA/RNA_pol_sf"/>
</dbReference>
<evidence type="ECO:0000313" key="2">
    <source>
        <dbReference type="EMBL" id="CAG6606029.1"/>
    </source>
</evidence>
<dbReference type="CDD" id="cd09076">
    <property type="entry name" value="L1-EN"/>
    <property type="match status" value="1"/>
</dbReference>
<organism evidence="2">
    <name type="scientific">Cacopsylla melanoneura</name>
    <dbReference type="NCBI Taxonomy" id="428564"/>
    <lineage>
        <taxon>Eukaryota</taxon>
        <taxon>Metazoa</taxon>
        <taxon>Ecdysozoa</taxon>
        <taxon>Arthropoda</taxon>
        <taxon>Hexapoda</taxon>
        <taxon>Insecta</taxon>
        <taxon>Pterygota</taxon>
        <taxon>Neoptera</taxon>
        <taxon>Paraneoptera</taxon>
        <taxon>Hemiptera</taxon>
        <taxon>Sternorrhyncha</taxon>
        <taxon>Psylloidea</taxon>
        <taxon>Psyllidae</taxon>
        <taxon>Psyllinae</taxon>
        <taxon>Cacopsylla</taxon>
    </lineage>
</organism>
<dbReference type="PANTHER" id="PTHR47027:SF8">
    <property type="entry name" value="RIBONUCLEASE H"/>
    <property type="match status" value="1"/>
</dbReference>
<dbReference type="SUPFAM" id="SSF56219">
    <property type="entry name" value="DNase I-like"/>
    <property type="match status" value="1"/>
</dbReference>
<dbReference type="GO" id="GO:0071897">
    <property type="term" value="P:DNA biosynthetic process"/>
    <property type="evidence" value="ECO:0007669"/>
    <property type="project" value="UniProtKB-ARBA"/>
</dbReference>
<dbReference type="GO" id="GO:0003824">
    <property type="term" value="F:catalytic activity"/>
    <property type="evidence" value="ECO:0007669"/>
    <property type="project" value="InterPro"/>
</dbReference>
<protein>
    <submittedName>
        <fullName evidence="2">Craniofacial development protein 2</fullName>
    </submittedName>
</protein>
<dbReference type="Gene3D" id="3.30.70.270">
    <property type="match status" value="1"/>
</dbReference>
<dbReference type="PROSITE" id="PS50878">
    <property type="entry name" value="RT_POL"/>
    <property type="match status" value="1"/>
</dbReference>
<sequence length="993" mass="116331">MAFVQRYRKQRKTTILLFPGQIMIMADECNGPEYGRPLNGTGVLRISQSASVKIGTWNVQSMYQSGKLENTMKEMKRINISILGISEMRWTGSGKQFEQDHVIYYSGDDTQHKYGVGIIVTKELNQSVKSFTPISNRIILLQIESKPANVNIFQVYAPTAQSTEEDLELFYKDLEYSVKKMKSHDITVVMGDLNAKVGEEKYKNISGQFGLGTRNDRGSRFLEFCEEHKLSIMNTFFKLPKRRLYTWRAPGDTYRNQIDYITINHRYKNSITSSKTLPGADVPSDHVLLLCEFKLRLKKVKTTNKSKKICVDTIRLMKEELQPVLEEKCIGYYEKESPSIDEKWNEVKSIIQENVMDKVKKQSVKFKPWITDEILNLMEVRRPFKNTNHQRYKDVNKEIKRKIRDAKQNWLEEQCKEMEDLEKKHDSFNLYKKIKELAGLSKKNINNNLMDEDGHLIINTEDKMNVWKQYIEDLFDDDRPDTEETEARTGKEITISEIQNVIKTSKNRKAPGPDAIPSEVYKVFGPNSLLVLKDLFNEIYNTGKIPQEWLESIFVAIPKKARPKTCKDYRTISLMCHVLKLFLKIIQQRTYHKIEEKISHCQFGFRNGLGTREALFSIQVLIQKFRDNDNDAYLCFIDFEKAFDRIKHDKLIEILEDIGIDDKDVRIIRNLYWQQSARVRIEGNCTDPVNIKRGTRQGCVLSPQFFNIYSEYIFNEALANITHGIKIGNEIINNIRYADDTVLLSNSIEELQILVDKITSVCDKYGLKLNTSKTKFMIVSKKKNRLRNTTLKAYGIELERTASITYLGSYINDEWDIQKEIKIRIEKARTSFFKFKNLFCGHEIKLSLKLRMLRCYVFSVLLYGVESWTLTETIMKKIEAFEMWTYRRILKIKWTDKITNEEVLRRLNKDKEILFTIKKRKLEYFGHIVRNPTKYHVPVVILEGSNTTGNRGRGRPRTHWIQNLIQWFNVSNETLFEKARDRNSIATMIANDR</sequence>
<evidence type="ECO:0000259" key="1">
    <source>
        <dbReference type="PROSITE" id="PS50878"/>
    </source>
</evidence>
<proteinExistence type="predicted"/>
<dbReference type="Pfam" id="PF00078">
    <property type="entry name" value="RVT_1"/>
    <property type="match status" value="1"/>
</dbReference>
<dbReference type="InterPro" id="IPR005135">
    <property type="entry name" value="Endo/exonuclease/phosphatase"/>
</dbReference>
<name>A0A8D8L8K4_9HEMI</name>
<dbReference type="AlphaFoldDB" id="A0A8D8L8K4"/>
<dbReference type="InterPro" id="IPR043128">
    <property type="entry name" value="Rev_trsase/Diguanyl_cyclase"/>
</dbReference>
<reference evidence="2" key="1">
    <citation type="submission" date="2021-05" db="EMBL/GenBank/DDBJ databases">
        <authorList>
            <person name="Alioto T."/>
            <person name="Alioto T."/>
            <person name="Gomez Garrido J."/>
        </authorList>
    </citation>
    <scope>NUCLEOTIDE SEQUENCE</scope>
</reference>
<dbReference type="Gene3D" id="3.60.10.10">
    <property type="entry name" value="Endonuclease/exonuclease/phosphatase"/>
    <property type="match status" value="1"/>
</dbReference>